<keyword evidence="2" id="KW-1185">Reference proteome</keyword>
<dbReference type="SUPFAM" id="SSF89872">
    <property type="entry name" value="Inhibitor of vertebrate lysozyme, Ivy"/>
    <property type="match status" value="2"/>
</dbReference>
<name>A0ABR7U7V3_9BRAD</name>
<organism evidence="1 2">
    <name type="scientific">Bradyrhizobium campsiandrae</name>
    <dbReference type="NCBI Taxonomy" id="1729892"/>
    <lineage>
        <taxon>Bacteria</taxon>
        <taxon>Pseudomonadati</taxon>
        <taxon>Pseudomonadota</taxon>
        <taxon>Alphaproteobacteria</taxon>
        <taxon>Hyphomicrobiales</taxon>
        <taxon>Nitrobacteraceae</taxon>
        <taxon>Bradyrhizobium</taxon>
    </lineage>
</organism>
<gene>
    <name evidence="1" type="ORF">HA482_18125</name>
</gene>
<dbReference type="RefSeq" id="WP_188096395.1">
    <property type="nucleotide sequence ID" value="NZ_JAANIH010000003.1"/>
</dbReference>
<dbReference type="Pfam" id="PF08816">
    <property type="entry name" value="Ivy"/>
    <property type="match status" value="1"/>
</dbReference>
<evidence type="ECO:0000313" key="1">
    <source>
        <dbReference type="EMBL" id="MBC9980124.1"/>
    </source>
</evidence>
<sequence>MKAIEGAGMRRQFRWMMMAAGLVAMLAASPSAVAIGYLSGVLQKPAYVQALTVLLDKAPSWTREVLKRNGAYVSSPRFTHEIDGTKYELFDICVRVTKCIDTSIVLMFAPDGTQAWAGLREKGVVSYVGAPSEAQQAVLKRALYVPEPVPKMTTSYLFDALKKPAYAQASKNLIEQAGQLPDWARDVLARNKVAYTTTDAEPVDIQGVTYEVFTVCAVEFSCADTHLAVLFAPEGAKAWGVVVHEGVMSYLGAPNDAQAAAMREALDPSERKWGRADGK</sequence>
<protein>
    <submittedName>
        <fullName evidence="1">Uncharacterized protein</fullName>
    </submittedName>
</protein>
<accession>A0ABR7U7V3</accession>
<proteinExistence type="predicted"/>
<dbReference type="InterPro" id="IPR036501">
    <property type="entry name" value="Inhibitor_vert_lysozyme_sf"/>
</dbReference>
<dbReference type="EMBL" id="JAATTO010000024">
    <property type="protein sequence ID" value="MBC9980124.1"/>
    <property type="molecule type" value="Genomic_DNA"/>
</dbReference>
<dbReference type="Gene3D" id="3.40.1420.10">
    <property type="entry name" value="Inhibitor of vertebrate lysozyme"/>
    <property type="match status" value="2"/>
</dbReference>
<reference evidence="1 2" key="1">
    <citation type="journal article" date="2020" name="Arch. Microbiol.">
        <title>Bradyrhizobium campsiandrae sp. nov., a nitrogen-fixing bacterial strain isolated from a native leguminous tree from the Amazon adapted to flooded conditions.</title>
        <authorList>
            <person name="Cabral Michel D."/>
            <person name="Martins da Costa E."/>
            <person name="Azarias Guimaraes A."/>
            <person name="Soares de Carvalho T."/>
            <person name="Santos de Castro Caputo P."/>
            <person name="Willems A."/>
            <person name="de Souza Moreira F.M."/>
        </authorList>
    </citation>
    <scope>NUCLEOTIDE SEQUENCE [LARGE SCALE GENOMIC DNA]</scope>
    <source>
        <strain evidence="2">INPA 384B</strain>
    </source>
</reference>
<evidence type="ECO:0000313" key="2">
    <source>
        <dbReference type="Proteomes" id="UP000639516"/>
    </source>
</evidence>
<comment type="caution">
    <text evidence="1">The sequence shown here is derived from an EMBL/GenBank/DDBJ whole genome shotgun (WGS) entry which is preliminary data.</text>
</comment>
<dbReference type="Proteomes" id="UP000639516">
    <property type="component" value="Unassembled WGS sequence"/>
</dbReference>